<dbReference type="GO" id="GO:0051301">
    <property type="term" value="P:cell division"/>
    <property type="evidence" value="ECO:0007669"/>
    <property type="project" value="UniProtKB-KW"/>
</dbReference>
<dbReference type="Proteomes" id="UP000475862">
    <property type="component" value="Unassembled WGS sequence"/>
</dbReference>
<dbReference type="PANTHER" id="PTHR14677:SF20">
    <property type="entry name" value="ZINC FINGER AN1-TYPE CONTAINING 2A-RELATED"/>
    <property type="match status" value="1"/>
</dbReference>
<dbReference type="OrthoDB" id="25675at2759"/>
<keyword evidence="6" id="KW-0833">Ubl conjugation pathway</keyword>
<dbReference type="InterPro" id="IPR008401">
    <property type="entry name" value="Apc13"/>
</dbReference>
<keyword evidence="3" id="KW-0479">Metal-binding</keyword>
<keyword evidence="4 9" id="KW-0863">Zinc-finger</keyword>
<dbReference type="Pfam" id="PF01428">
    <property type="entry name" value="zf-AN1"/>
    <property type="match status" value="1"/>
</dbReference>
<dbReference type="GO" id="GO:0008270">
    <property type="term" value="F:zinc ion binding"/>
    <property type="evidence" value="ECO:0007669"/>
    <property type="project" value="UniProtKB-KW"/>
</dbReference>
<dbReference type="GO" id="GO:0005737">
    <property type="term" value="C:cytoplasm"/>
    <property type="evidence" value="ECO:0007669"/>
    <property type="project" value="TreeGrafter"/>
</dbReference>
<evidence type="ECO:0000256" key="1">
    <source>
        <dbReference type="ARBA" id="ARBA00006940"/>
    </source>
</evidence>
<dbReference type="Pfam" id="PF05839">
    <property type="entry name" value="Apc13p"/>
    <property type="match status" value="1"/>
</dbReference>
<dbReference type="InterPro" id="IPR000058">
    <property type="entry name" value="Znf_AN1"/>
</dbReference>
<evidence type="ECO:0000256" key="9">
    <source>
        <dbReference type="PROSITE-ProRule" id="PRU00449"/>
    </source>
</evidence>
<dbReference type="AlphaFoldDB" id="A0A6G0T5Y1"/>
<keyword evidence="5" id="KW-0498">Mitosis</keyword>
<evidence type="ECO:0000259" key="10">
    <source>
        <dbReference type="PROSITE" id="PS51039"/>
    </source>
</evidence>
<evidence type="ECO:0000256" key="4">
    <source>
        <dbReference type="ARBA" id="ARBA00022771"/>
    </source>
</evidence>
<evidence type="ECO:0000313" key="12">
    <source>
        <dbReference type="Proteomes" id="UP000475862"/>
    </source>
</evidence>
<keyword evidence="7" id="KW-0862">Zinc</keyword>
<dbReference type="InterPro" id="IPR057358">
    <property type="entry name" value="UBL_ZFAND1-like"/>
</dbReference>
<evidence type="ECO:0000256" key="6">
    <source>
        <dbReference type="ARBA" id="ARBA00022786"/>
    </source>
</evidence>
<keyword evidence="2" id="KW-0132">Cell division</keyword>
<proteinExistence type="inferred from homology"/>
<name>A0A6G0T5Y1_APHGL</name>
<gene>
    <name evidence="11" type="ORF">AGLY_013245</name>
</gene>
<reference evidence="11 12" key="1">
    <citation type="submission" date="2019-08" db="EMBL/GenBank/DDBJ databases">
        <title>The genome of the soybean aphid Biotype 1, its phylome, world population structure and adaptation to the North American continent.</title>
        <authorList>
            <person name="Giordano R."/>
            <person name="Donthu R.K."/>
            <person name="Hernandez A.G."/>
            <person name="Wright C.L."/>
            <person name="Zimin A.V."/>
        </authorList>
    </citation>
    <scope>NUCLEOTIDE SEQUENCE [LARGE SCALE GENOMIC DNA]</scope>
    <source>
        <tissue evidence="11">Whole aphids</tissue>
    </source>
</reference>
<keyword evidence="8" id="KW-0131">Cell cycle</keyword>
<dbReference type="PROSITE" id="PS51039">
    <property type="entry name" value="ZF_AN1"/>
    <property type="match status" value="1"/>
</dbReference>
<dbReference type="PANTHER" id="PTHR14677">
    <property type="entry name" value="ARSENITE INDUCUBLE RNA ASSOCIATED PROTEIN AIP-1-RELATED"/>
    <property type="match status" value="1"/>
</dbReference>
<dbReference type="GO" id="GO:0005680">
    <property type="term" value="C:anaphase-promoting complex"/>
    <property type="evidence" value="ECO:0007669"/>
    <property type="project" value="InterPro"/>
</dbReference>
<organism evidence="11 12">
    <name type="scientific">Aphis glycines</name>
    <name type="common">Soybean aphid</name>
    <dbReference type="NCBI Taxonomy" id="307491"/>
    <lineage>
        <taxon>Eukaryota</taxon>
        <taxon>Metazoa</taxon>
        <taxon>Ecdysozoa</taxon>
        <taxon>Arthropoda</taxon>
        <taxon>Hexapoda</taxon>
        <taxon>Insecta</taxon>
        <taxon>Pterygota</taxon>
        <taxon>Neoptera</taxon>
        <taxon>Paraneoptera</taxon>
        <taxon>Hemiptera</taxon>
        <taxon>Sternorrhyncha</taxon>
        <taxon>Aphidomorpha</taxon>
        <taxon>Aphidoidea</taxon>
        <taxon>Aphididae</taxon>
        <taxon>Aphidini</taxon>
        <taxon>Aphis</taxon>
        <taxon>Aphis</taxon>
    </lineage>
</organism>
<evidence type="ECO:0000256" key="7">
    <source>
        <dbReference type="ARBA" id="ARBA00022833"/>
    </source>
</evidence>
<dbReference type="EMBL" id="VYZN01000054">
    <property type="protein sequence ID" value="KAE9526597.1"/>
    <property type="molecule type" value="Genomic_DNA"/>
</dbReference>
<evidence type="ECO:0000256" key="2">
    <source>
        <dbReference type="ARBA" id="ARBA00022618"/>
    </source>
</evidence>
<dbReference type="SUPFAM" id="SSF118310">
    <property type="entry name" value="AN1-like Zinc finger"/>
    <property type="match status" value="2"/>
</dbReference>
<feature type="domain" description="AN1-type" evidence="10">
    <location>
        <begin position="66"/>
        <end position="114"/>
    </location>
</feature>
<dbReference type="Pfam" id="PF25327">
    <property type="entry name" value="UBL_ZFAND1"/>
    <property type="match status" value="1"/>
</dbReference>
<evidence type="ECO:0000256" key="8">
    <source>
        <dbReference type="ARBA" id="ARBA00023306"/>
    </source>
</evidence>
<comment type="caution">
    <text evidence="11">The sequence shown here is derived from an EMBL/GenBank/DDBJ whole genome shotgun (WGS) entry which is preliminary data.</text>
</comment>
<sequence>MDSFPPANCRLQILIDDPWRQENLSFDEIVVPIKELPDPEADATDAHLTLTQQDTKWTDLALTNILNFGKQCANKDCKQLDFLPVKCDNCHAVFCKDHSRFDSHQCVPIKSTNDLTPKLETVWFECSHDSCMLKNPCEMLCPKCNKHYCLAHRHHGCLDELPGKEARKVLREAAKKSKDQFAIAKEEADKKIEASLRQAELQPEKRRMAQQIRLMKLKGKALGDNKIPVVDRVYFTIHPPMKDNKVISPVPLFTSKTWTVGRTIDLFAVRLKIENRNDKSNTPKLRIFKLEDGEHLSNQMDRVIGRMVTDGLIFNGDSLILHYVDATKNPIEIEPEKLEEYKLSSV</sequence>
<evidence type="ECO:0000313" key="11">
    <source>
        <dbReference type="EMBL" id="KAE9526597.1"/>
    </source>
</evidence>
<accession>A0A6G0T5Y1</accession>
<dbReference type="InterPro" id="IPR035896">
    <property type="entry name" value="AN1-like_Znf"/>
</dbReference>
<dbReference type="Gene3D" id="4.10.1110.10">
    <property type="entry name" value="AN1-like Zinc finger"/>
    <property type="match status" value="1"/>
</dbReference>
<keyword evidence="12" id="KW-1185">Reference proteome</keyword>
<evidence type="ECO:0000256" key="5">
    <source>
        <dbReference type="ARBA" id="ARBA00022776"/>
    </source>
</evidence>
<evidence type="ECO:0000256" key="3">
    <source>
        <dbReference type="ARBA" id="ARBA00022723"/>
    </source>
</evidence>
<comment type="similarity">
    <text evidence="1">Belongs to the APC13 family.</text>
</comment>
<protein>
    <recommendedName>
        <fullName evidence="10">AN1-type domain-containing protein</fullName>
    </recommendedName>
</protein>